<dbReference type="AlphaFoldDB" id="A0A0F7CPF5"/>
<name>A0A0F7CPF5_9ACTN</name>
<dbReference type="Proteomes" id="UP000034034">
    <property type="component" value="Chromosome"/>
</dbReference>
<feature type="domain" description="DUF397" evidence="2">
    <location>
        <begin position="4"/>
        <end position="57"/>
    </location>
</feature>
<organism evidence="3 4">
    <name type="scientific">Streptomyces xiamenensis</name>
    <dbReference type="NCBI Taxonomy" id="408015"/>
    <lineage>
        <taxon>Bacteria</taxon>
        <taxon>Bacillati</taxon>
        <taxon>Actinomycetota</taxon>
        <taxon>Actinomycetes</taxon>
        <taxon>Kitasatosporales</taxon>
        <taxon>Streptomycetaceae</taxon>
        <taxon>Streptomyces</taxon>
    </lineage>
</organism>
<dbReference type="GO" id="GO:0005524">
    <property type="term" value="F:ATP binding"/>
    <property type="evidence" value="ECO:0007669"/>
    <property type="project" value="UniProtKB-KW"/>
</dbReference>
<proteinExistence type="predicted"/>
<evidence type="ECO:0000256" key="1">
    <source>
        <dbReference type="SAM" id="MobiDB-lite"/>
    </source>
</evidence>
<dbReference type="Pfam" id="PF04149">
    <property type="entry name" value="DUF397"/>
    <property type="match status" value="1"/>
</dbReference>
<dbReference type="InterPro" id="IPR007278">
    <property type="entry name" value="DUF397"/>
</dbReference>
<evidence type="ECO:0000313" key="3">
    <source>
        <dbReference type="EMBL" id="AKG44571.1"/>
    </source>
</evidence>
<dbReference type="KEGG" id="sxi:SXIM_31870"/>
<sequence length="80" mass="8678">MTTRWQKSSFSSGNGGENCVELARLPGGRVLLRESTRPGTVLDGSRARGAALLAAVKQERFAPLPRPRPRRSPPLSRTGH</sequence>
<dbReference type="HOGENOM" id="CLU_131550_1_2_11"/>
<reference evidence="3" key="1">
    <citation type="submission" date="2019-08" db="EMBL/GenBank/DDBJ databases">
        <title>Complete genome sequence of a mangrove-derived Streptomyces xiamenensis.</title>
        <authorList>
            <person name="Xu J."/>
        </authorList>
    </citation>
    <scope>NUCLEOTIDE SEQUENCE</scope>
    <source>
        <strain evidence="3">318</strain>
    </source>
</reference>
<keyword evidence="3" id="KW-0547">Nucleotide-binding</keyword>
<dbReference type="EMBL" id="CP009922">
    <property type="protein sequence ID" value="AKG44571.1"/>
    <property type="molecule type" value="Genomic_DNA"/>
</dbReference>
<accession>A0A0F7CPF5</accession>
<gene>
    <name evidence="3" type="ORF">SXIM_31870</name>
</gene>
<dbReference type="RefSeq" id="WP_030729489.1">
    <property type="nucleotide sequence ID" value="NZ_CBDRAA010000029.1"/>
</dbReference>
<keyword evidence="4" id="KW-1185">Reference proteome</keyword>
<protein>
    <submittedName>
        <fullName evidence="3">Phosphate import ATP-binding protein PstB 1</fullName>
    </submittedName>
</protein>
<feature type="region of interest" description="Disordered" evidence="1">
    <location>
        <begin position="58"/>
        <end position="80"/>
    </location>
</feature>
<evidence type="ECO:0000313" key="4">
    <source>
        <dbReference type="Proteomes" id="UP000034034"/>
    </source>
</evidence>
<keyword evidence="3" id="KW-0067">ATP-binding</keyword>
<evidence type="ECO:0000259" key="2">
    <source>
        <dbReference type="Pfam" id="PF04149"/>
    </source>
</evidence>
<dbReference type="STRING" id="408015.SXIM_31870"/>